<accession>A0ACB7SCL6</accession>
<protein>
    <submittedName>
        <fullName evidence="1">Uncharacterized protein</fullName>
    </submittedName>
</protein>
<dbReference type="Proteomes" id="UP000821845">
    <property type="component" value="Chromosome 4"/>
</dbReference>
<sequence length="185" mass="20475">MHAPSGASSLQRLLFHKVLGPNSRLDPTDRQVAERCDLSEQRAFVFVSRTLCPNERLTVKVVGMDPALSGSLAFGLTTCDPASLAQTAAELPSDLDALLDRPEYWVFQKDIPCLLNDDLTFVTGDDEEPDTDCRICFEKPIESVLINCGHSLTCHDCGMKLLQGRDPQCPVCRQRIANVIRIFKA</sequence>
<gene>
    <name evidence="1" type="ORF">HPB50_004884</name>
</gene>
<proteinExistence type="predicted"/>
<name>A0ACB7SCL6_HYAAI</name>
<dbReference type="EMBL" id="CM023484">
    <property type="protein sequence ID" value="KAH6932355.1"/>
    <property type="molecule type" value="Genomic_DNA"/>
</dbReference>
<keyword evidence="2" id="KW-1185">Reference proteome</keyword>
<comment type="caution">
    <text evidence="1">The sequence shown here is derived from an EMBL/GenBank/DDBJ whole genome shotgun (WGS) entry which is preliminary data.</text>
</comment>
<evidence type="ECO:0000313" key="2">
    <source>
        <dbReference type="Proteomes" id="UP000821845"/>
    </source>
</evidence>
<reference evidence="1" key="1">
    <citation type="submission" date="2020-05" db="EMBL/GenBank/DDBJ databases">
        <title>Large-scale comparative analyses of tick genomes elucidate their genetic diversity and vector capacities.</title>
        <authorList>
            <person name="Jia N."/>
            <person name="Wang J."/>
            <person name="Shi W."/>
            <person name="Du L."/>
            <person name="Sun Y."/>
            <person name="Zhan W."/>
            <person name="Jiang J."/>
            <person name="Wang Q."/>
            <person name="Zhang B."/>
            <person name="Ji P."/>
            <person name="Sakyi L.B."/>
            <person name="Cui X."/>
            <person name="Yuan T."/>
            <person name="Jiang B."/>
            <person name="Yang W."/>
            <person name="Lam T.T.-Y."/>
            <person name="Chang Q."/>
            <person name="Ding S."/>
            <person name="Wang X."/>
            <person name="Zhu J."/>
            <person name="Ruan X."/>
            <person name="Zhao L."/>
            <person name="Wei J."/>
            <person name="Que T."/>
            <person name="Du C."/>
            <person name="Cheng J."/>
            <person name="Dai P."/>
            <person name="Han X."/>
            <person name="Huang E."/>
            <person name="Gao Y."/>
            <person name="Liu J."/>
            <person name="Shao H."/>
            <person name="Ye R."/>
            <person name="Li L."/>
            <person name="Wei W."/>
            <person name="Wang X."/>
            <person name="Wang C."/>
            <person name="Yang T."/>
            <person name="Huo Q."/>
            <person name="Li W."/>
            <person name="Guo W."/>
            <person name="Chen H."/>
            <person name="Zhou L."/>
            <person name="Ni X."/>
            <person name="Tian J."/>
            <person name="Zhou Y."/>
            <person name="Sheng Y."/>
            <person name="Liu T."/>
            <person name="Pan Y."/>
            <person name="Xia L."/>
            <person name="Li J."/>
            <person name="Zhao F."/>
            <person name="Cao W."/>
        </authorList>
    </citation>
    <scope>NUCLEOTIDE SEQUENCE</scope>
    <source>
        <strain evidence="1">Hyas-2018</strain>
    </source>
</reference>
<evidence type="ECO:0000313" key="1">
    <source>
        <dbReference type="EMBL" id="KAH6932355.1"/>
    </source>
</evidence>
<organism evidence="1 2">
    <name type="scientific">Hyalomma asiaticum</name>
    <name type="common">Tick</name>
    <dbReference type="NCBI Taxonomy" id="266040"/>
    <lineage>
        <taxon>Eukaryota</taxon>
        <taxon>Metazoa</taxon>
        <taxon>Ecdysozoa</taxon>
        <taxon>Arthropoda</taxon>
        <taxon>Chelicerata</taxon>
        <taxon>Arachnida</taxon>
        <taxon>Acari</taxon>
        <taxon>Parasitiformes</taxon>
        <taxon>Ixodida</taxon>
        <taxon>Ixodoidea</taxon>
        <taxon>Ixodidae</taxon>
        <taxon>Hyalomminae</taxon>
        <taxon>Hyalomma</taxon>
    </lineage>
</organism>